<dbReference type="InterPro" id="IPR013078">
    <property type="entry name" value="His_Pase_superF_clade-1"/>
</dbReference>
<name>M8B1B8_TRIUA</name>
<dbReference type="PANTHER" id="PTHR47821:SF2">
    <property type="entry name" value="PHOSPHOGLYCERATE MUTASE FAMILY PROTEIN"/>
    <property type="match status" value="1"/>
</dbReference>
<dbReference type="STRING" id="4572.M8B1B8"/>
<sequence length="283" mass="30690">MEGSTGNSPAPPPAFRNRYWILRHGRSVPNERGLIVSSLENGTKPEFGLAPQGVEQARSAGESLRKELEEMGVPVDSVKICYSPFSRTTETARVVAGVLGVPFEGPSCKATAELRERYFGPSYELLSHEKYAEVWAIDEADPFLAPEGGESVADVASRLAGVLSSADMEFHGSAVLIVSHGDPLQIFQAVLSGAKEHPSFLDDVAGLRKESLVVPSVLSQHPSLATHEPSHDSVVETQTPTLSCHLFFYAGAGDAKFQQQLAGWISDVLERPYLSRLLRILHI</sequence>
<dbReference type="AlphaFoldDB" id="M8B1B8"/>
<dbReference type="CDD" id="cd07067">
    <property type="entry name" value="HP_PGM_like"/>
    <property type="match status" value="1"/>
</dbReference>
<proteinExistence type="predicted"/>
<reference evidence="1" key="1">
    <citation type="journal article" date="2013" name="Nature">
        <title>Draft genome of the wheat A-genome progenitor Triticum urartu.</title>
        <authorList>
            <person name="Ling H.Q."/>
            <person name="Zhao S."/>
            <person name="Liu D."/>
            <person name="Wang J."/>
            <person name="Sun H."/>
            <person name="Zhang C."/>
            <person name="Fan H."/>
            <person name="Li D."/>
            <person name="Dong L."/>
            <person name="Tao Y."/>
            <person name="Gao C."/>
            <person name="Wu H."/>
            <person name="Li Y."/>
            <person name="Cui Y."/>
            <person name="Guo X."/>
            <person name="Zheng S."/>
            <person name="Wang B."/>
            <person name="Yu K."/>
            <person name="Liang Q."/>
            <person name="Yang W."/>
            <person name="Lou X."/>
            <person name="Chen J."/>
            <person name="Feng M."/>
            <person name="Jian J."/>
            <person name="Zhang X."/>
            <person name="Luo G."/>
            <person name="Jiang Y."/>
            <person name="Liu J."/>
            <person name="Wang Z."/>
            <person name="Sha Y."/>
            <person name="Zhang B."/>
            <person name="Wu H."/>
            <person name="Tang D."/>
            <person name="Shen Q."/>
            <person name="Xue P."/>
            <person name="Zou S."/>
            <person name="Wang X."/>
            <person name="Liu X."/>
            <person name="Wang F."/>
            <person name="Yang Y."/>
            <person name="An X."/>
            <person name="Dong Z."/>
            <person name="Zhang K."/>
            <person name="Zhang X."/>
            <person name="Luo M.C."/>
            <person name="Dvorak J."/>
            <person name="Tong Y."/>
            <person name="Wang J."/>
            <person name="Yang H."/>
            <person name="Li Z."/>
            <person name="Wang D."/>
            <person name="Zhang A."/>
            <person name="Wang J."/>
        </authorList>
    </citation>
    <scope>NUCLEOTIDE SEQUENCE</scope>
</reference>
<organism evidence="1">
    <name type="scientific">Triticum urartu</name>
    <name type="common">Red wild einkorn</name>
    <name type="synonym">Crithodium urartu</name>
    <dbReference type="NCBI Taxonomy" id="4572"/>
    <lineage>
        <taxon>Eukaryota</taxon>
        <taxon>Viridiplantae</taxon>
        <taxon>Streptophyta</taxon>
        <taxon>Embryophyta</taxon>
        <taxon>Tracheophyta</taxon>
        <taxon>Spermatophyta</taxon>
        <taxon>Magnoliopsida</taxon>
        <taxon>Liliopsida</taxon>
        <taxon>Poales</taxon>
        <taxon>Poaceae</taxon>
        <taxon>BOP clade</taxon>
        <taxon>Pooideae</taxon>
        <taxon>Triticodae</taxon>
        <taxon>Triticeae</taxon>
        <taxon>Triticinae</taxon>
        <taxon>Triticum</taxon>
    </lineage>
</organism>
<dbReference type="EMBL" id="KD020541">
    <property type="protein sequence ID" value="EMS67329.1"/>
    <property type="molecule type" value="Genomic_DNA"/>
</dbReference>
<dbReference type="eggNOG" id="ENOG502QSKC">
    <property type="taxonomic scope" value="Eukaryota"/>
</dbReference>
<accession>M8B1B8</accession>
<dbReference type="Gene3D" id="3.40.50.1240">
    <property type="entry name" value="Phosphoglycerate mutase-like"/>
    <property type="match status" value="1"/>
</dbReference>
<dbReference type="SMART" id="SM00855">
    <property type="entry name" value="PGAM"/>
    <property type="match status" value="1"/>
</dbReference>
<evidence type="ECO:0000313" key="1">
    <source>
        <dbReference type="EMBL" id="EMS67329.1"/>
    </source>
</evidence>
<dbReference type="Pfam" id="PF00300">
    <property type="entry name" value="His_Phos_1"/>
    <property type="match status" value="1"/>
</dbReference>
<dbReference type="SUPFAM" id="SSF53254">
    <property type="entry name" value="Phosphoglycerate mutase-like"/>
    <property type="match status" value="1"/>
</dbReference>
<dbReference type="PANTHER" id="PTHR47821">
    <property type="entry name" value="PHOSPHOGLYCERATE MUTASE FAMILY PROTEIN"/>
    <property type="match status" value="1"/>
</dbReference>
<dbReference type="InterPro" id="IPR029033">
    <property type="entry name" value="His_PPase_superfam"/>
</dbReference>
<gene>
    <name evidence="1" type="ORF">TRIUR3_02840</name>
</gene>
<protein>
    <submittedName>
        <fullName evidence="1">Uncharacterized protein</fullName>
    </submittedName>
</protein>
<dbReference type="OMA" id="ESEFQGC"/>